<name>A0A6A7K7G7_9FIRM</name>
<dbReference type="PANTHER" id="PTHR43732">
    <property type="entry name" value="RIBOSE 5-PHOSPHATE ISOMERASE-RELATED"/>
    <property type="match status" value="1"/>
</dbReference>
<dbReference type="EMBL" id="WHNX01000007">
    <property type="protein sequence ID" value="MPW25335.1"/>
    <property type="molecule type" value="Genomic_DNA"/>
</dbReference>
<gene>
    <name evidence="3" type="ORF">GC105_06000</name>
</gene>
<dbReference type="SUPFAM" id="SSF89623">
    <property type="entry name" value="Ribose/Galactose isomerase RpiB/AlsB"/>
    <property type="match status" value="1"/>
</dbReference>
<dbReference type="Pfam" id="PF02502">
    <property type="entry name" value="LacAB_rpiB"/>
    <property type="match status" value="1"/>
</dbReference>
<evidence type="ECO:0000313" key="3">
    <source>
        <dbReference type="EMBL" id="MPW25335.1"/>
    </source>
</evidence>
<dbReference type="InterPro" id="IPR036569">
    <property type="entry name" value="RpiB_LacA_LacB_sf"/>
</dbReference>
<comment type="caution">
    <text evidence="3">The sequence shown here is derived from an EMBL/GenBank/DDBJ whole genome shotgun (WGS) entry which is preliminary data.</text>
</comment>
<protein>
    <submittedName>
        <fullName evidence="3">RpiB/LacA/LacB family sugar-phosphate isomerase</fullName>
    </submittedName>
</protein>
<dbReference type="AlphaFoldDB" id="A0A6A7K7G7"/>
<dbReference type="PANTHER" id="PTHR43732:SF1">
    <property type="entry name" value="RIBOSE 5-PHOSPHATE ISOMERASE"/>
    <property type="match status" value="1"/>
</dbReference>
<accession>A0A6A7K7G7</accession>
<evidence type="ECO:0000256" key="1">
    <source>
        <dbReference type="ARBA" id="ARBA00008754"/>
    </source>
</evidence>
<proteinExistence type="inferred from homology"/>
<evidence type="ECO:0000256" key="2">
    <source>
        <dbReference type="ARBA" id="ARBA00023235"/>
    </source>
</evidence>
<dbReference type="InterPro" id="IPR003500">
    <property type="entry name" value="RpiB_LacA_LacB"/>
</dbReference>
<dbReference type="Gene3D" id="3.40.1400.10">
    <property type="entry name" value="Sugar-phosphate isomerase, RpiB/LacA/LacB"/>
    <property type="match status" value="1"/>
</dbReference>
<keyword evidence="4" id="KW-1185">Reference proteome</keyword>
<dbReference type="NCBIfam" id="TIGR00689">
    <property type="entry name" value="rpiB_lacA_lacB"/>
    <property type="match status" value="1"/>
</dbReference>
<sequence length="155" mass="16822">MKRIAIGSDHAGFLAKQNLIKELKSWGIEVVDVGPSSDEKPVEYVPIAELVSVKVAENEVDGGILICGTGVGMSIAANKIPGIRAAVVNDLFSAQYAKSDVNLNVLCMGARVISERIIMEITKKWVDTNFTGGRFIPRIAQLHEMESKYFTKGGK</sequence>
<dbReference type="RefSeq" id="WP_152802733.1">
    <property type="nucleotide sequence ID" value="NZ_WHNX01000007.1"/>
</dbReference>
<dbReference type="NCBIfam" id="NF004051">
    <property type="entry name" value="PRK05571.1"/>
    <property type="match status" value="1"/>
</dbReference>
<evidence type="ECO:0000313" key="4">
    <source>
        <dbReference type="Proteomes" id="UP000440004"/>
    </source>
</evidence>
<organism evidence="3 4">
    <name type="scientific">Alkalibaculum sporogenes</name>
    <dbReference type="NCBI Taxonomy" id="2655001"/>
    <lineage>
        <taxon>Bacteria</taxon>
        <taxon>Bacillati</taxon>
        <taxon>Bacillota</taxon>
        <taxon>Clostridia</taxon>
        <taxon>Eubacteriales</taxon>
        <taxon>Eubacteriaceae</taxon>
        <taxon>Alkalibaculum</taxon>
    </lineage>
</organism>
<reference evidence="3 4" key="1">
    <citation type="submission" date="2019-10" db="EMBL/GenBank/DDBJ databases">
        <title>Alkalibaculum tamaniensis sp.nov., a new alkaliphilic acetogen, isolated on methoxylated aromatics from a mud volcano.</title>
        <authorList>
            <person name="Khomyakova M.A."/>
            <person name="Merkel A.Y."/>
            <person name="Bonch-Osmolovskaya E.A."/>
            <person name="Slobodkin A.I."/>
        </authorList>
    </citation>
    <scope>NUCLEOTIDE SEQUENCE [LARGE SCALE GENOMIC DNA]</scope>
    <source>
        <strain evidence="3 4">M08DMB</strain>
    </source>
</reference>
<dbReference type="GO" id="GO:0005975">
    <property type="term" value="P:carbohydrate metabolic process"/>
    <property type="evidence" value="ECO:0007669"/>
    <property type="project" value="InterPro"/>
</dbReference>
<keyword evidence="2 3" id="KW-0413">Isomerase</keyword>
<dbReference type="PIRSF" id="PIRSF005384">
    <property type="entry name" value="RpiB_LacA_B"/>
    <property type="match status" value="1"/>
</dbReference>
<dbReference type="Proteomes" id="UP000440004">
    <property type="component" value="Unassembled WGS sequence"/>
</dbReference>
<dbReference type="GO" id="GO:0016861">
    <property type="term" value="F:intramolecular oxidoreductase activity, interconverting aldoses and ketoses"/>
    <property type="evidence" value="ECO:0007669"/>
    <property type="project" value="UniProtKB-ARBA"/>
</dbReference>
<comment type="similarity">
    <text evidence="1">Belongs to the LacAB/RpiB family.</text>
</comment>
<dbReference type="InterPro" id="IPR051812">
    <property type="entry name" value="SPI_LacAB/RpiB"/>
</dbReference>